<proteinExistence type="predicted"/>
<dbReference type="HOGENOM" id="CLU_2501831_0_0_1"/>
<dbReference type="STRING" id="4537.A0A0E0MBY3"/>
<organism evidence="2">
    <name type="scientific">Oryza punctata</name>
    <name type="common">Red rice</name>
    <dbReference type="NCBI Taxonomy" id="4537"/>
    <lineage>
        <taxon>Eukaryota</taxon>
        <taxon>Viridiplantae</taxon>
        <taxon>Streptophyta</taxon>
        <taxon>Embryophyta</taxon>
        <taxon>Tracheophyta</taxon>
        <taxon>Spermatophyta</taxon>
        <taxon>Magnoliopsida</taxon>
        <taxon>Liliopsida</taxon>
        <taxon>Poales</taxon>
        <taxon>Poaceae</taxon>
        <taxon>BOP clade</taxon>
        <taxon>Oryzoideae</taxon>
        <taxon>Oryzeae</taxon>
        <taxon>Oryzinae</taxon>
        <taxon>Oryza</taxon>
    </lineage>
</organism>
<protein>
    <submittedName>
        <fullName evidence="2">Uncharacterized protein</fullName>
    </submittedName>
</protein>
<evidence type="ECO:0000313" key="2">
    <source>
        <dbReference type="EnsemblPlants" id="OPUNC11G01410.1"/>
    </source>
</evidence>
<name>A0A0E0MBY3_ORYPU</name>
<dbReference type="Gramene" id="OPUNC11G01410.1">
    <property type="protein sequence ID" value="OPUNC11G01410.1"/>
    <property type="gene ID" value="OPUNC11G01410"/>
</dbReference>
<evidence type="ECO:0000256" key="1">
    <source>
        <dbReference type="SAM" id="Phobius"/>
    </source>
</evidence>
<evidence type="ECO:0000313" key="3">
    <source>
        <dbReference type="Proteomes" id="UP000026962"/>
    </source>
</evidence>
<keyword evidence="1" id="KW-0812">Transmembrane</keyword>
<feature type="transmembrane region" description="Helical" evidence="1">
    <location>
        <begin position="20"/>
        <end position="41"/>
    </location>
</feature>
<keyword evidence="3" id="KW-1185">Reference proteome</keyword>
<reference evidence="2" key="2">
    <citation type="submission" date="2018-05" db="EMBL/GenBank/DDBJ databases">
        <title>OpunRS2 (Oryza punctata Reference Sequence Version 2).</title>
        <authorList>
            <person name="Zhang J."/>
            <person name="Kudrna D."/>
            <person name="Lee S."/>
            <person name="Talag J."/>
            <person name="Welchert J."/>
            <person name="Wing R.A."/>
        </authorList>
    </citation>
    <scope>NUCLEOTIDE SEQUENCE [LARGE SCALE GENOMIC DNA]</scope>
</reference>
<dbReference type="eggNOG" id="ENOG502QVSX">
    <property type="taxonomic scope" value="Eukaryota"/>
</dbReference>
<keyword evidence="1" id="KW-0472">Membrane</keyword>
<dbReference type="AlphaFoldDB" id="A0A0E0MBY3"/>
<dbReference type="EnsemblPlants" id="OPUNC11G01410.1">
    <property type="protein sequence ID" value="OPUNC11G01410.1"/>
    <property type="gene ID" value="OPUNC11G01410"/>
</dbReference>
<reference evidence="2" key="1">
    <citation type="submission" date="2015-04" db="UniProtKB">
        <authorList>
            <consortium name="EnsemblPlants"/>
        </authorList>
    </citation>
    <scope>IDENTIFICATION</scope>
</reference>
<accession>A0A0E0MBY3</accession>
<sequence>MKGHHHHSSPPPKRRCTALAAAVPALVVCSILLPLVFLLGLHRPGHGSEERAAVVISTELGFSKHKHLDGTMKHKLLKVKLLLPVA</sequence>
<dbReference type="OMA" id="DSAHWLT"/>
<dbReference type="Proteomes" id="UP000026962">
    <property type="component" value="Chromosome 11"/>
</dbReference>
<keyword evidence="1" id="KW-1133">Transmembrane helix</keyword>